<protein>
    <recommendedName>
        <fullName evidence="11">Foldase protein PrsA</fullName>
        <ecNumber evidence="11">5.2.1.8</ecNumber>
    </recommendedName>
</protein>
<evidence type="ECO:0000256" key="2">
    <source>
        <dbReference type="ARBA" id="ARBA00004193"/>
    </source>
</evidence>
<evidence type="ECO:0000256" key="3">
    <source>
        <dbReference type="ARBA" id="ARBA00006071"/>
    </source>
</evidence>
<evidence type="ECO:0000256" key="8">
    <source>
        <dbReference type="ARBA" id="ARBA00023139"/>
    </source>
</evidence>
<dbReference type="InterPro" id="IPR000297">
    <property type="entry name" value="PPIase_PpiC"/>
</dbReference>
<keyword evidence="7 11" id="KW-0472">Membrane</keyword>
<dbReference type="STRING" id="1859473.BG261_03540"/>
<evidence type="ECO:0000256" key="6">
    <source>
        <dbReference type="ARBA" id="ARBA00023110"/>
    </source>
</evidence>
<comment type="function">
    <text evidence="11">Plays a major role in protein secretion by helping the post-translocational extracellular folding of several secreted proteins.</text>
</comment>
<comment type="caution">
    <text evidence="14">The sequence shown here is derived from an EMBL/GenBank/DDBJ whole genome shotgun (WGS) entry which is preliminary data.</text>
</comment>
<evidence type="ECO:0000313" key="15">
    <source>
        <dbReference type="Proteomes" id="UP000178622"/>
    </source>
</evidence>
<name>A0A1E8GNC4_9LACT</name>
<evidence type="ECO:0000256" key="4">
    <source>
        <dbReference type="ARBA" id="ARBA00022475"/>
    </source>
</evidence>
<dbReference type="SUPFAM" id="SSF54534">
    <property type="entry name" value="FKBP-like"/>
    <property type="match status" value="1"/>
</dbReference>
<comment type="catalytic activity">
    <reaction evidence="1 11">
        <text>[protein]-peptidylproline (omega=180) = [protein]-peptidylproline (omega=0)</text>
        <dbReference type="Rhea" id="RHEA:16237"/>
        <dbReference type="Rhea" id="RHEA-COMP:10747"/>
        <dbReference type="Rhea" id="RHEA-COMP:10748"/>
        <dbReference type="ChEBI" id="CHEBI:83833"/>
        <dbReference type="ChEBI" id="CHEBI:83834"/>
        <dbReference type="EC" id="5.2.1.8"/>
    </reaction>
</comment>
<dbReference type="PROSITE" id="PS51257">
    <property type="entry name" value="PROKAR_LIPOPROTEIN"/>
    <property type="match status" value="1"/>
</dbReference>
<keyword evidence="8 11" id="KW-0564">Palmitate</keyword>
<gene>
    <name evidence="11" type="primary">prsA</name>
    <name evidence="14" type="ORF">BG261_03540</name>
</gene>
<proteinExistence type="inferred from homology"/>
<dbReference type="Pfam" id="PF00639">
    <property type="entry name" value="Rotamase"/>
    <property type="match status" value="1"/>
</dbReference>
<evidence type="ECO:0000313" key="14">
    <source>
        <dbReference type="EMBL" id="OFI49667.1"/>
    </source>
</evidence>
<dbReference type="OrthoDB" id="2194386at2"/>
<dbReference type="Gene3D" id="1.10.4030.10">
    <property type="entry name" value="Porin chaperone SurA, peptide-binding domain"/>
    <property type="match status" value="1"/>
</dbReference>
<reference evidence="15" key="1">
    <citation type="submission" date="2016-09" db="EMBL/GenBank/DDBJ databases">
        <title>Draft genome sequence of a novel species of the family Streptococcaceae isolated from flowers.</title>
        <authorList>
            <person name="Chuah L.-O."/>
            <person name="Yap K.-P."/>
            <person name="Thong K.L."/>
            <person name="Liong M.T."/>
            <person name="Ahmad R."/>
            <person name="Rusul G."/>
        </authorList>
    </citation>
    <scope>NUCLEOTIDE SEQUENCE [LARGE SCALE GENOMIC DNA]</scope>
    <source>
        <strain evidence="15">DF1</strain>
    </source>
</reference>
<comment type="subcellular location">
    <subcellularLocation>
        <location evidence="2 11">Cell membrane</location>
        <topology evidence="2 11">Lipid-anchor</topology>
    </subcellularLocation>
</comment>
<evidence type="ECO:0000256" key="10">
    <source>
        <dbReference type="ARBA" id="ARBA00023288"/>
    </source>
</evidence>
<organism evidence="14 15">
    <name type="scientific">Floricoccus tropicus</name>
    <dbReference type="NCBI Taxonomy" id="1859473"/>
    <lineage>
        <taxon>Bacteria</taxon>
        <taxon>Bacillati</taxon>
        <taxon>Bacillota</taxon>
        <taxon>Bacilli</taxon>
        <taxon>Lactobacillales</taxon>
        <taxon>Streptococcaceae</taxon>
        <taxon>Floricoccus</taxon>
    </lineage>
</organism>
<dbReference type="SUPFAM" id="SSF109998">
    <property type="entry name" value="Triger factor/SurA peptide-binding domain-like"/>
    <property type="match status" value="1"/>
</dbReference>
<dbReference type="Proteomes" id="UP000178622">
    <property type="component" value="Unassembled WGS sequence"/>
</dbReference>
<comment type="similarity">
    <text evidence="3 11">Belongs to the PrsA family.</text>
</comment>
<dbReference type="PROSITE" id="PS50198">
    <property type="entry name" value="PPIC_PPIASE_2"/>
    <property type="match status" value="1"/>
</dbReference>
<dbReference type="EC" id="5.2.1.8" evidence="11"/>
<dbReference type="InterPro" id="IPR023059">
    <property type="entry name" value="Foldase_PrsA"/>
</dbReference>
<dbReference type="InterPro" id="IPR046357">
    <property type="entry name" value="PPIase_dom_sf"/>
</dbReference>
<keyword evidence="15" id="KW-1185">Reference proteome</keyword>
<feature type="domain" description="PpiC" evidence="13">
    <location>
        <begin position="148"/>
        <end position="245"/>
    </location>
</feature>
<dbReference type="GO" id="GO:0005886">
    <property type="term" value="C:plasma membrane"/>
    <property type="evidence" value="ECO:0007669"/>
    <property type="project" value="UniProtKB-SubCell"/>
</dbReference>
<evidence type="ECO:0000256" key="9">
    <source>
        <dbReference type="ARBA" id="ARBA00023235"/>
    </source>
</evidence>
<dbReference type="PANTHER" id="PTHR47245">
    <property type="entry name" value="PEPTIDYLPROLYL ISOMERASE"/>
    <property type="match status" value="1"/>
</dbReference>
<dbReference type="EMBL" id="MKIR01000012">
    <property type="protein sequence ID" value="OFI49667.1"/>
    <property type="molecule type" value="Genomic_DNA"/>
</dbReference>
<dbReference type="InterPro" id="IPR050245">
    <property type="entry name" value="PrsA_foldase"/>
</dbReference>
<evidence type="ECO:0000256" key="7">
    <source>
        <dbReference type="ARBA" id="ARBA00023136"/>
    </source>
</evidence>
<accession>A0A1E8GNC4</accession>
<evidence type="ECO:0000256" key="5">
    <source>
        <dbReference type="ARBA" id="ARBA00022729"/>
    </source>
</evidence>
<feature type="signal peptide" evidence="12">
    <location>
        <begin position="1"/>
        <end position="20"/>
    </location>
</feature>
<feature type="chain" id="PRO_5039683333" description="Foldase protein PrsA" evidence="12">
    <location>
        <begin position="21"/>
        <end position="309"/>
    </location>
</feature>
<evidence type="ECO:0000259" key="13">
    <source>
        <dbReference type="PROSITE" id="PS50198"/>
    </source>
</evidence>
<dbReference type="Gene3D" id="3.10.50.40">
    <property type="match status" value="1"/>
</dbReference>
<dbReference type="GO" id="GO:0003755">
    <property type="term" value="F:peptidyl-prolyl cis-trans isomerase activity"/>
    <property type="evidence" value="ECO:0007669"/>
    <property type="project" value="UniProtKB-UniRule"/>
</dbReference>
<keyword evidence="4 11" id="KW-1003">Cell membrane</keyword>
<dbReference type="GO" id="GO:0006457">
    <property type="term" value="P:protein folding"/>
    <property type="evidence" value="ECO:0007669"/>
    <property type="project" value="UniProtKB-UniRule"/>
</dbReference>
<dbReference type="PANTHER" id="PTHR47245:SF1">
    <property type="entry name" value="FOLDASE PROTEIN PRSA"/>
    <property type="match status" value="1"/>
</dbReference>
<dbReference type="RefSeq" id="WP_070792178.1">
    <property type="nucleotide sequence ID" value="NZ_MKIR01000012.1"/>
</dbReference>
<sequence length="309" mass="34109">MNFKKITLTAATALAMVTLAGCGQKEASTNTDIVTMKGNTIRVTDFYNAAKSNTSANGTQIVQQLVLDDVLEDKYKGKVSDKDVNAEYDKTKEQYGDQFATALTQAGLTEESYKSSIKTNLLVKYAVDEAVKKEYTDANMKTAWDKFHPEVTARVIQVSDEKTAKEVLEEVKKDDSKFGDIAKEKSVGSAKDKGGEMKFDSNSTELPTEVKDAAFKLEDGKVSDVITVSSQATGASSYYIVKMEKNSKKGNDMNKYKKDLEKSIKTEKESDSKYTSSVIGNLLKEYNVTIKEKAFSNALSQYTTDTTKK</sequence>
<keyword evidence="10 11" id="KW-0449">Lipoprotein</keyword>
<dbReference type="AlphaFoldDB" id="A0A1E8GNC4"/>
<dbReference type="HAMAP" id="MF_01145">
    <property type="entry name" value="Foldase_PrsA"/>
    <property type="match status" value="1"/>
</dbReference>
<keyword evidence="9 11" id="KW-0413">Isomerase</keyword>
<keyword evidence="6 11" id="KW-0697">Rotamase</keyword>
<evidence type="ECO:0000256" key="1">
    <source>
        <dbReference type="ARBA" id="ARBA00000971"/>
    </source>
</evidence>
<keyword evidence="5 11" id="KW-0732">Signal</keyword>
<evidence type="ECO:0000256" key="11">
    <source>
        <dbReference type="HAMAP-Rule" id="MF_01145"/>
    </source>
</evidence>
<dbReference type="InterPro" id="IPR027304">
    <property type="entry name" value="Trigger_fact/SurA_dom_sf"/>
</dbReference>
<evidence type="ECO:0000256" key="12">
    <source>
        <dbReference type="SAM" id="SignalP"/>
    </source>
</evidence>